<keyword evidence="4" id="KW-1185">Reference proteome</keyword>
<evidence type="ECO:0008006" key="5">
    <source>
        <dbReference type="Google" id="ProtNLM"/>
    </source>
</evidence>
<evidence type="ECO:0000256" key="1">
    <source>
        <dbReference type="ARBA" id="ARBA00022723"/>
    </source>
</evidence>
<dbReference type="InterPro" id="IPR050963">
    <property type="entry name" value="Sirohydro_Cobaltochel/CbiX"/>
</dbReference>
<dbReference type="RefSeq" id="WP_344602694.1">
    <property type="nucleotide sequence ID" value="NZ_BAAAHE010000008.1"/>
</dbReference>
<sequence>MSAPTLVAVAHGSRNPAAQANIRALLAAVRAARPGLEVREAFVELAAPSLPEVLRAVEGEVVVVPLLLGNGYHVAHDVAGVADFHRPGTPCAPALGPDPLLALALADRLAAAESAAESATESAAAAAAVSKKGDTPYCAVRGVTLCERGPVVLAAAGSSDPRSHADVDAMAVLLEQQLGRPVIPAYNSATTPSVRDAVTAARAMGRRSVSVATYLLSPGRFATEVQACGADVVSAPLGVHPALVGLVLARYDAARALTPSSSARRATLG</sequence>
<dbReference type="Pfam" id="PF01903">
    <property type="entry name" value="CbiX"/>
    <property type="match status" value="2"/>
</dbReference>
<accession>A0ABP3RKD6</accession>
<dbReference type="EMBL" id="BAAAHE010000008">
    <property type="protein sequence ID" value="GAA0611759.1"/>
    <property type="molecule type" value="Genomic_DNA"/>
</dbReference>
<evidence type="ECO:0000313" key="3">
    <source>
        <dbReference type="EMBL" id="GAA0611759.1"/>
    </source>
</evidence>
<evidence type="ECO:0000313" key="4">
    <source>
        <dbReference type="Proteomes" id="UP001500957"/>
    </source>
</evidence>
<dbReference type="Proteomes" id="UP001500957">
    <property type="component" value="Unassembled WGS sequence"/>
</dbReference>
<gene>
    <name evidence="3" type="ORF">GCM10009547_12250</name>
</gene>
<proteinExistence type="predicted"/>
<dbReference type="PANTHER" id="PTHR33542:SF5">
    <property type="entry name" value="FERROCHELATASE CHE1"/>
    <property type="match status" value="1"/>
</dbReference>
<reference evidence="4" key="1">
    <citation type="journal article" date="2019" name="Int. J. Syst. Evol. Microbiol.">
        <title>The Global Catalogue of Microorganisms (GCM) 10K type strain sequencing project: providing services to taxonomists for standard genome sequencing and annotation.</title>
        <authorList>
            <consortium name="The Broad Institute Genomics Platform"/>
            <consortium name="The Broad Institute Genome Sequencing Center for Infectious Disease"/>
            <person name="Wu L."/>
            <person name="Ma J."/>
        </authorList>
    </citation>
    <scope>NUCLEOTIDE SEQUENCE [LARGE SCALE GENOMIC DNA]</scope>
    <source>
        <strain evidence="4">JCM 10671</strain>
    </source>
</reference>
<dbReference type="CDD" id="cd03416">
    <property type="entry name" value="CbiX_SirB_N"/>
    <property type="match status" value="1"/>
</dbReference>
<dbReference type="Gene3D" id="3.40.50.1400">
    <property type="match status" value="2"/>
</dbReference>
<dbReference type="SUPFAM" id="SSF53800">
    <property type="entry name" value="Chelatase"/>
    <property type="match status" value="1"/>
</dbReference>
<protein>
    <recommendedName>
        <fullName evidence="5">Sirohydrochlorin ferrochelatase</fullName>
    </recommendedName>
</protein>
<name>A0ABP3RKD6_9ACTN</name>
<keyword evidence="1" id="KW-0479">Metal-binding</keyword>
<organism evidence="3 4">
    <name type="scientific">Sporichthya brevicatena</name>
    <dbReference type="NCBI Taxonomy" id="171442"/>
    <lineage>
        <taxon>Bacteria</taxon>
        <taxon>Bacillati</taxon>
        <taxon>Actinomycetota</taxon>
        <taxon>Actinomycetes</taxon>
        <taxon>Sporichthyales</taxon>
        <taxon>Sporichthyaceae</taxon>
        <taxon>Sporichthya</taxon>
    </lineage>
</organism>
<evidence type="ECO:0000256" key="2">
    <source>
        <dbReference type="ARBA" id="ARBA00023239"/>
    </source>
</evidence>
<dbReference type="InterPro" id="IPR002762">
    <property type="entry name" value="CbiX-like"/>
</dbReference>
<keyword evidence="2" id="KW-0456">Lyase</keyword>
<dbReference type="PANTHER" id="PTHR33542">
    <property type="entry name" value="SIROHYDROCHLORIN FERROCHELATASE, CHLOROPLASTIC"/>
    <property type="match status" value="1"/>
</dbReference>
<comment type="caution">
    <text evidence="3">The sequence shown here is derived from an EMBL/GenBank/DDBJ whole genome shotgun (WGS) entry which is preliminary data.</text>
</comment>